<evidence type="ECO:0000256" key="5">
    <source>
        <dbReference type="ARBA" id="ARBA00004933"/>
    </source>
</evidence>
<dbReference type="Gene3D" id="3.30.390.120">
    <property type="match status" value="1"/>
</dbReference>
<dbReference type="InterPro" id="IPR041364">
    <property type="entry name" value="Rbx-bd"/>
</dbReference>
<dbReference type="OrthoDB" id="9768666at2"/>
<dbReference type="SUPFAM" id="SSF51905">
    <property type="entry name" value="FAD/NAD(P)-binding domain"/>
    <property type="match status" value="1"/>
</dbReference>
<dbReference type="InParanoid" id="A0A2G4YU09"/>
<keyword evidence="12" id="KW-0274">FAD</keyword>
<keyword evidence="14" id="KW-0560">Oxidoreductase</keyword>
<dbReference type="InterPro" id="IPR050260">
    <property type="entry name" value="FAD-bd_OxRdtase"/>
</dbReference>
<accession>A0A2G4YU09</accession>
<comment type="similarity">
    <text evidence="7">Belongs to the FAD-dependent oxidoreductase family.</text>
</comment>
<dbReference type="InterPro" id="IPR036188">
    <property type="entry name" value="FAD/NAD-bd_sf"/>
</dbReference>
<evidence type="ECO:0000256" key="1">
    <source>
        <dbReference type="ARBA" id="ARBA00001965"/>
    </source>
</evidence>
<comment type="caution">
    <text evidence="18">The sequence shown here is derived from an EMBL/GenBank/DDBJ whole genome shotgun (WGS) entry which is preliminary data.</text>
</comment>
<dbReference type="InterPro" id="IPR024935">
    <property type="entry name" value="Rubredoxin_dom"/>
</dbReference>
<dbReference type="AlphaFoldDB" id="A0A2G4YU09"/>
<comment type="cofactor">
    <cofactor evidence="1">
        <name>Fe(3+)</name>
        <dbReference type="ChEBI" id="CHEBI:29034"/>
    </cofactor>
</comment>
<evidence type="ECO:0000256" key="4">
    <source>
        <dbReference type="ARBA" id="ARBA00004496"/>
    </source>
</evidence>
<dbReference type="CDD" id="cd00730">
    <property type="entry name" value="rubredoxin"/>
    <property type="match status" value="1"/>
</dbReference>
<organism evidence="18 19">
    <name type="scientific">Paremcibacter congregatus</name>
    <dbReference type="NCBI Taxonomy" id="2043170"/>
    <lineage>
        <taxon>Bacteria</taxon>
        <taxon>Pseudomonadati</taxon>
        <taxon>Pseudomonadota</taxon>
        <taxon>Alphaproteobacteria</taxon>
        <taxon>Emcibacterales</taxon>
        <taxon>Emcibacteraceae</taxon>
        <taxon>Paremcibacter</taxon>
    </lineage>
</organism>
<comment type="similarity">
    <text evidence="6">Belongs to the rubredoxin family.</text>
</comment>
<reference evidence="18 19" key="1">
    <citation type="submission" date="2017-10" db="EMBL/GenBank/DDBJ databases">
        <title>Frigbacter circumglobatus gen. nov. sp. nov., isolated from sediment cultured in situ.</title>
        <authorList>
            <person name="Zhao Z."/>
        </authorList>
    </citation>
    <scope>NUCLEOTIDE SEQUENCE [LARGE SCALE GENOMIC DNA]</scope>
    <source>
        <strain evidence="18 19">ZYL</strain>
    </source>
</reference>
<evidence type="ECO:0000256" key="10">
    <source>
        <dbReference type="ARBA" id="ARBA00022630"/>
    </source>
</evidence>
<dbReference type="PRINTS" id="PR00411">
    <property type="entry name" value="PNDRDTASEI"/>
</dbReference>
<gene>
    <name evidence="18" type="ORF">CRD36_03285</name>
</gene>
<dbReference type="Gene3D" id="2.20.28.10">
    <property type="match status" value="1"/>
</dbReference>
<name>A0A2G4YU09_9PROT</name>
<dbReference type="PRINTS" id="PR00163">
    <property type="entry name" value="RUBREDOXIN"/>
</dbReference>
<evidence type="ECO:0000256" key="9">
    <source>
        <dbReference type="ARBA" id="ARBA00022490"/>
    </source>
</evidence>
<dbReference type="FunFam" id="2.20.28.10:FF:000001">
    <property type="entry name" value="Rubredoxin"/>
    <property type="match status" value="1"/>
</dbReference>
<dbReference type="PANTHER" id="PTHR43429">
    <property type="entry name" value="PYRIDINE NUCLEOTIDE-DISULFIDE OXIDOREDUCTASE DOMAIN-CONTAINING"/>
    <property type="match status" value="1"/>
</dbReference>
<evidence type="ECO:0000259" key="17">
    <source>
        <dbReference type="PROSITE" id="PS50903"/>
    </source>
</evidence>
<keyword evidence="16" id="KW-0520">NAD</keyword>
<comment type="pathway">
    <text evidence="5">Hydrocarbon metabolism; alkane degradation.</text>
</comment>
<evidence type="ECO:0000313" key="19">
    <source>
        <dbReference type="Proteomes" id="UP000229730"/>
    </source>
</evidence>
<evidence type="ECO:0000256" key="3">
    <source>
        <dbReference type="ARBA" id="ARBA00002792"/>
    </source>
</evidence>
<dbReference type="GO" id="GO:0005737">
    <property type="term" value="C:cytoplasm"/>
    <property type="evidence" value="ECO:0007669"/>
    <property type="project" value="UniProtKB-SubCell"/>
</dbReference>
<evidence type="ECO:0000256" key="8">
    <source>
        <dbReference type="ARBA" id="ARBA00022448"/>
    </source>
</evidence>
<comment type="function">
    <text evidence="3">Involved in the hydrocarbon hydroxylating system, which transfers electrons from NADH to rubredoxin reductase and then through rubredoxin to alkane 1 monooxygenase.</text>
</comment>
<dbReference type="PRINTS" id="PR00368">
    <property type="entry name" value="FADPNR"/>
</dbReference>
<evidence type="ECO:0000256" key="11">
    <source>
        <dbReference type="ARBA" id="ARBA00022723"/>
    </source>
</evidence>
<dbReference type="Pfam" id="PF18113">
    <property type="entry name" value="Rbx_binding"/>
    <property type="match status" value="1"/>
</dbReference>
<dbReference type="EMBL" id="PDEM01000009">
    <property type="protein sequence ID" value="PHZ85720.1"/>
    <property type="molecule type" value="Genomic_DNA"/>
</dbReference>
<comment type="subcellular location">
    <subcellularLocation>
        <location evidence="4">Cytoplasm</location>
    </subcellularLocation>
</comment>
<dbReference type="FunCoup" id="A0A2G4YU09">
    <property type="interactions" value="100"/>
</dbReference>
<dbReference type="PANTHER" id="PTHR43429:SF3">
    <property type="entry name" value="NITRITE REDUCTASE [NAD(P)H]"/>
    <property type="match status" value="1"/>
</dbReference>
<dbReference type="GO" id="GO:0016491">
    <property type="term" value="F:oxidoreductase activity"/>
    <property type="evidence" value="ECO:0007669"/>
    <property type="project" value="UniProtKB-KW"/>
</dbReference>
<dbReference type="Pfam" id="PF00301">
    <property type="entry name" value="Rubredoxin"/>
    <property type="match status" value="1"/>
</dbReference>
<evidence type="ECO:0000313" key="18">
    <source>
        <dbReference type="EMBL" id="PHZ85720.1"/>
    </source>
</evidence>
<dbReference type="PROSITE" id="PS50903">
    <property type="entry name" value="RUBREDOXIN_LIKE"/>
    <property type="match status" value="1"/>
</dbReference>
<evidence type="ECO:0000256" key="6">
    <source>
        <dbReference type="ARBA" id="ARBA00005337"/>
    </source>
</evidence>
<evidence type="ECO:0000256" key="7">
    <source>
        <dbReference type="ARBA" id="ARBA00006442"/>
    </source>
</evidence>
<evidence type="ECO:0000256" key="2">
    <source>
        <dbReference type="ARBA" id="ARBA00001974"/>
    </source>
</evidence>
<evidence type="ECO:0000256" key="12">
    <source>
        <dbReference type="ARBA" id="ARBA00022827"/>
    </source>
</evidence>
<dbReference type="InterPro" id="IPR024934">
    <property type="entry name" value="Rubredoxin-like_dom"/>
</dbReference>
<keyword evidence="9" id="KW-0963">Cytoplasm</keyword>
<dbReference type="Gene3D" id="3.50.50.60">
    <property type="entry name" value="FAD/NAD(P)-binding domain"/>
    <property type="match status" value="2"/>
</dbReference>
<evidence type="ECO:0000256" key="14">
    <source>
        <dbReference type="ARBA" id="ARBA00023002"/>
    </source>
</evidence>
<evidence type="ECO:0000256" key="13">
    <source>
        <dbReference type="ARBA" id="ARBA00022982"/>
    </source>
</evidence>
<dbReference type="InterPro" id="IPR023753">
    <property type="entry name" value="FAD/NAD-binding_dom"/>
</dbReference>
<keyword evidence="8" id="KW-0813">Transport</keyword>
<evidence type="ECO:0000256" key="15">
    <source>
        <dbReference type="ARBA" id="ARBA00023004"/>
    </source>
</evidence>
<dbReference type="Proteomes" id="UP000229730">
    <property type="component" value="Unassembled WGS sequence"/>
</dbReference>
<dbReference type="InterPro" id="IPR018527">
    <property type="entry name" value="Rubredoxin_Fe_BS"/>
</dbReference>
<keyword evidence="11" id="KW-0479">Metal-binding</keyword>
<proteinExistence type="inferred from homology"/>
<protein>
    <submittedName>
        <fullName evidence="18">Rubredoxin reductase</fullName>
    </submittedName>
</protein>
<keyword evidence="19" id="KW-1185">Reference proteome</keyword>
<dbReference type="PROSITE" id="PS00202">
    <property type="entry name" value="RUBREDOXIN"/>
    <property type="match status" value="1"/>
</dbReference>
<dbReference type="Pfam" id="PF07992">
    <property type="entry name" value="Pyr_redox_2"/>
    <property type="match status" value="1"/>
</dbReference>
<keyword evidence="10" id="KW-0285">Flavoprotein</keyword>
<keyword evidence="15" id="KW-0408">Iron</keyword>
<keyword evidence="13" id="KW-0249">Electron transport</keyword>
<dbReference type="SUPFAM" id="SSF57802">
    <property type="entry name" value="Rubredoxin-like"/>
    <property type="match status" value="1"/>
</dbReference>
<dbReference type="RefSeq" id="WP_099471304.1">
    <property type="nucleotide sequence ID" value="NZ_CP041025.1"/>
</dbReference>
<sequence length="457" mass="49046">MKKWICLVCGWTYDEALGDPQEGLAPGTKWEDIPDDWTCPDCGVGKEDFEMVEVKAPQSAPATAAAAIVSAQDPVVIIGSGLAAHNLAKEFRKHDTTTPVMMITRDDGSLYYKPNLSSGLTTGKSPDDLVMASTKKIETDLALTLKAFTTVRTIDPEAKTVTAGGETITYSKLVLATGAGVIRPPFAGDATDQLLHVNDLLDYRVYRQALASAEKVVIIGGGLIGCEFTNDLLNHGKQVTVIDAFGHCMPNLLPEEAGRALERALTEKGAQFRFNHKVTAISKSGDKSTNDFKVQLDQGDPLSADLVLSAVGLRPHVALAERTGLTTQRGITVNRHLETSTPDIYALGDCAEVDGLNLMYVEPLLLAAKALARTLTGEKTAVTSTVMPVIVKTPTCPVVVAPPPAHISGAWDIQVKGNDVEALYRDEVGEVVGYALTGEATKNRKEWDRTLPSLWPQ</sequence>
<evidence type="ECO:0000256" key="16">
    <source>
        <dbReference type="ARBA" id="ARBA00023027"/>
    </source>
</evidence>
<dbReference type="GO" id="GO:0005506">
    <property type="term" value="F:iron ion binding"/>
    <property type="evidence" value="ECO:0007669"/>
    <property type="project" value="InterPro"/>
</dbReference>
<feature type="domain" description="Rubredoxin-like" evidence="17">
    <location>
        <begin position="1"/>
        <end position="52"/>
    </location>
</feature>
<comment type="cofactor">
    <cofactor evidence="2">
        <name>FAD</name>
        <dbReference type="ChEBI" id="CHEBI:57692"/>
    </cofactor>
</comment>